<reference evidence="6 7" key="1">
    <citation type="submission" date="2016-10" db="EMBL/GenBank/DDBJ databases">
        <title>Genome sequence of the basidiomycete white-rot fungus Trametes pubescens.</title>
        <authorList>
            <person name="Makela M.R."/>
            <person name="Granchi Z."/>
            <person name="Peng M."/>
            <person name="De Vries R.P."/>
            <person name="Grigoriev I."/>
            <person name="Riley R."/>
            <person name="Hilden K."/>
        </authorList>
    </citation>
    <scope>NUCLEOTIDE SEQUENCE [LARGE SCALE GENOMIC DNA]</scope>
    <source>
        <strain evidence="6 7">FBCC735</strain>
    </source>
</reference>
<dbReference type="GO" id="GO:0043138">
    <property type="term" value="F:3'-5' DNA helicase activity"/>
    <property type="evidence" value="ECO:0007669"/>
    <property type="project" value="UniProtKB-EC"/>
</dbReference>
<feature type="region of interest" description="Disordered" evidence="4">
    <location>
        <begin position="268"/>
        <end position="355"/>
    </location>
</feature>
<feature type="compositionally biased region" description="Basic and acidic residues" evidence="4">
    <location>
        <begin position="323"/>
        <end position="338"/>
    </location>
</feature>
<dbReference type="Proteomes" id="UP000184267">
    <property type="component" value="Unassembled WGS sequence"/>
</dbReference>
<gene>
    <name evidence="6" type="ORF">TRAPUB_8257</name>
</gene>
<dbReference type="SMART" id="SM00490">
    <property type="entry name" value="HELICc"/>
    <property type="match status" value="1"/>
</dbReference>
<dbReference type="Gene3D" id="3.40.50.300">
    <property type="entry name" value="P-loop containing nucleotide triphosphate hydrolases"/>
    <property type="match status" value="1"/>
</dbReference>
<dbReference type="STRING" id="154538.A0A1M2W5S3"/>
<evidence type="ECO:0000313" key="6">
    <source>
        <dbReference type="EMBL" id="OJT15153.1"/>
    </source>
</evidence>
<dbReference type="OrthoDB" id="10261556at2759"/>
<dbReference type="Pfam" id="PF00271">
    <property type="entry name" value="Helicase_C"/>
    <property type="match status" value="1"/>
</dbReference>
<dbReference type="CDD" id="cd18794">
    <property type="entry name" value="SF2_C_RecQ"/>
    <property type="match status" value="1"/>
</dbReference>
<dbReference type="EMBL" id="MNAD01000193">
    <property type="protein sequence ID" value="OJT15153.1"/>
    <property type="molecule type" value="Genomic_DNA"/>
</dbReference>
<organism evidence="6 7">
    <name type="scientific">Trametes pubescens</name>
    <name type="common">White-rot fungus</name>
    <dbReference type="NCBI Taxonomy" id="154538"/>
    <lineage>
        <taxon>Eukaryota</taxon>
        <taxon>Fungi</taxon>
        <taxon>Dikarya</taxon>
        <taxon>Basidiomycota</taxon>
        <taxon>Agaricomycotina</taxon>
        <taxon>Agaricomycetes</taxon>
        <taxon>Polyporales</taxon>
        <taxon>Polyporaceae</taxon>
        <taxon>Trametes</taxon>
    </lineage>
</organism>
<comment type="similarity">
    <text evidence="1">Belongs to the helicase family. RecQ subfamily.</text>
</comment>
<evidence type="ECO:0000256" key="3">
    <source>
        <dbReference type="ARBA" id="ARBA00034808"/>
    </source>
</evidence>
<comment type="caution">
    <text evidence="6">The sequence shown here is derived from an EMBL/GenBank/DDBJ whole genome shotgun (WGS) entry which is preliminary data.</text>
</comment>
<dbReference type="GO" id="GO:0005694">
    <property type="term" value="C:chromosome"/>
    <property type="evidence" value="ECO:0007669"/>
    <property type="project" value="TreeGrafter"/>
</dbReference>
<dbReference type="InterPro" id="IPR001650">
    <property type="entry name" value="Helicase_C-like"/>
</dbReference>
<protein>
    <recommendedName>
        <fullName evidence="3">DNA 3'-5' helicase</fullName>
        <ecNumber evidence="3">5.6.2.4</ecNumber>
    </recommendedName>
</protein>
<dbReference type="GO" id="GO:0005634">
    <property type="term" value="C:nucleus"/>
    <property type="evidence" value="ECO:0007669"/>
    <property type="project" value="TreeGrafter"/>
</dbReference>
<dbReference type="OMA" id="CKYPGKA"/>
<dbReference type="Pfam" id="PF16124">
    <property type="entry name" value="RecQ_Zn_bind"/>
    <property type="match status" value="1"/>
</dbReference>
<dbReference type="FunFam" id="3.40.50.300:FF:003558">
    <property type="entry name" value="Predicted protein"/>
    <property type="match status" value="1"/>
</dbReference>
<dbReference type="PROSITE" id="PS51194">
    <property type="entry name" value="HELICASE_CTER"/>
    <property type="match status" value="1"/>
</dbReference>
<feature type="domain" description="Helicase C-terminal" evidence="5">
    <location>
        <begin position="36"/>
        <end position="194"/>
    </location>
</feature>
<feature type="compositionally biased region" description="Polar residues" evidence="4">
    <location>
        <begin position="304"/>
        <end position="316"/>
    </location>
</feature>
<dbReference type="PANTHER" id="PTHR13710">
    <property type="entry name" value="DNA HELICASE RECQ FAMILY MEMBER"/>
    <property type="match status" value="1"/>
</dbReference>
<keyword evidence="7" id="KW-1185">Reference proteome</keyword>
<evidence type="ECO:0000313" key="7">
    <source>
        <dbReference type="Proteomes" id="UP000184267"/>
    </source>
</evidence>
<proteinExistence type="inferred from homology"/>
<name>A0A1M2W5S3_TRAPU</name>
<dbReference type="AlphaFoldDB" id="A0A1M2W5S3"/>
<evidence type="ECO:0000259" key="5">
    <source>
        <dbReference type="PROSITE" id="PS51194"/>
    </source>
</evidence>
<dbReference type="GO" id="GO:0005737">
    <property type="term" value="C:cytoplasm"/>
    <property type="evidence" value="ECO:0007669"/>
    <property type="project" value="TreeGrafter"/>
</dbReference>
<evidence type="ECO:0000256" key="1">
    <source>
        <dbReference type="ARBA" id="ARBA00005446"/>
    </source>
</evidence>
<evidence type="ECO:0000256" key="2">
    <source>
        <dbReference type="ARBA" id="ARBA00034617"/>
    </source>
</evidence>
<dbReference type="GO" id="GO:0000724">
    <property type="term" value="P:double-strand break repair via homologous recombination"/>
    <property type="evidence" value="ECO:0007669"/>
    <property type="project" value="TreeGrafter"/>
</dbReference>
<dbReference type="InterPro" id="IPR027417">
    <property type="entry name" value="P-loop_NTPase"/>
</dbReference>
<dbReference type="EC" id="5.6.2.4" evidence="3"/>
<comment type="catalytic activity">
    <reaction evidence="2">
        <text>Couples ATP hydrolysis with the unwinding of duplex DNA by translocating in the 3'-5' direction.</text>
        <dbReference type="EC" id="5.6.2.4"/>
    </reaction>
</comment>
<dbReference type="SUPFAM" id="SSF52540">
    <property type="entry name" value="P-loop containing nucleoside triphosphate hydrolases"/>
    <property type="match status" value="1"/>
</dbReference>
<sequence length="594" mass="65547">MARDRLFLALHPFNRENLYYEVRYISSPNPNAHMIDVFEYINTLHERRGRASSGIVYCRTRAVCNDLAAFLSKKGLQAKAYHRGLTAAVLDKTLRQWDEGGSGVLGGADVVCATIAFGMGIDKPDVRYVIHFDLPKSFEGYYQETGRAGRDGLPAKCILFYSREDAHRVKRWVSESHSKRIVRAESNNGPEPSQRAADSLSALVNYAENAHICRHVLICRYFGEKIDLQDPEATKKYCSKMCDVCKYPGKARTRKLVLSTQEDVDAIPWQAPDRVRDRGDDFSGGSGEASGSRTAIGHRAPSTGGPSNFNNTGNRRSSVKRPGSPEDKEQGQRRESHRAGAKKVKTAPPAVPLPISATLKQSLGRAFKTPFKTPFKVPLKSAPGADASRSAGGPAPVSSRHSEQVAAELRVANVKGKERASDSEDEIEWVPAPTSRSRSPLDAPVDDPAGEPPSSPIHLPETDVELDAAFSQKIPVHARNEGFAALRKALRKVLPIDPTSNAWHRLQLTGAVDSDTKTDILAATARDLEFNVHAHCRTADGYRERATERVRAVKQLARPQAWAKDGDEEYEDARDVVITLRLVARRMCRDGRRA</sequence>
<dbReference type="InterPro" id="IPR032284">
    <property type="entry name" value="RecQ_Zn-bd"/>
</dbReference>
<dbReference type="PANTHER" id="PTHR13710:SF152">
    <property type="entry name" value="ATP-DEPENDENT DNA HELICASE Q5"/>
    <property type="match status" value="1"/>
</dbReference>
<accession>A0A1M2W5S3</accession>
<feature type="region of interest" description="Disordered" evidence="4">
    <location>
        <begin position="374"/>
        <end position="459"/>
    </location>
</feature>
<dbReference type="GO" id="GO:0009378">
    <property type="term" value="F:four-way junction helicase activity"/>
    <property type="evidence" value="ECO:0007669"/>
    <property type="project" value="TreeGrafter"/>
</dbReference>
<evidence type="ECO:0000256" key="4">
    <source>
        <dbReference type="SAM" id="MobiDB-lite"/>
    </source>
</evidence>